<protein>
    <submittedName>
        <fullName evidence="1">Uncharacterized protein</fullName>
    </submittedName>
</protein>
<reference evidence="1" key="1">
    <citation type="submission" date="2021-01" db="EMBL/GenBank/DDBJ databases">
        <title>Chromosome-level genome assembly of a human fungal pathogen reveals clustering of transcriptionally co-regulated genes.</title>
        <authorList>
            <person name="Voorhies M."/>
            <person name="Cohen S."/>
            <person name="Shea T.P."/>
            <person name="Petrus S."/>
            <person name="Munoz J.F."/>
            <person name="Poplawski S."/>
            <person name="Goldman W.E."/>
            <person name="Michael T."/>
            <person name="Cuomo C.A."/>
            <person name="Sil A."/>
            <person name="Beyhan S."/>
        </authorList>
    </citation>
    <scope>NUCLEOTIDE SEQUENCE</scope>
    <source>
        <strain evidence="1">WU24</strain>
    </source>
</reference>
<evidence type="ECO:0000313" key="2">
    <source>
        <dbReference type="Proteomes" id="UP000663671"/>
    </source>
</evidence>
<accession>A0A8A1MIX7</accession>
<organism evidence="1 2">
    <name type="scientific">Ajellomyces capsulatus</name>
    <name type="common">Darling's disease fungus</name>
    <name type="synonym">Histoplasma capsulatum</name>
    <dbReference type="NCBI Taxonomy" id="5037"/>
    <lineage>
        <taxon>Eukaryota</taxon>
        <taxon>Fungi</taxon>
        <taxon>Dikarya</taxon>
        <taxon>Ascomycota</taxon>
        <taxon>Pezizomycotina</taxon>
        <taxon>Eurotiomycetes</taxon>
        <taxon>Eurotiomycetidae</taxon>
        <taxon>Onygenales</taxon>
        <taxon>Ajellomycetaceae</taxon>
        <taxon>Histoplasma</taxon>
    </lineage>
</organism>
<gene>
    <name evidence="1" type="ORF">I7I51_05921</name>
</gene>
<dbReference type="EMBL" id="CP069115">
    <property type="protein sequence ID" value="QSS65080.1"/>
    <property type="molecule type" value="Genomic_DNA"/>
</dbReference>
<proteinExistence type="predicted"/>
<sequence>MASSIRRDRTPYRQARYQGLVDGPSATLVCHWPTKATSKDLHPACQIKAGRRLHERFGLELAKLCYFHGRPSETAKPFAERLTSDEPKSLTNLMKIMNF</sequence>
<name>A0A8A1MIX7_AJECA</name>
<dbReference type="VEuPathDB" id="FungiDB:I7I51_05921"/>
<evidence type="ECO:0000313" key="1">
    <source>
        <dbReference type="EMBL" id="QSS65080.1"/>
    </source>
</evidence>
<dbReference type="AlphaFoldDB" id="A0A8A1MIX7"/>
<dbReference type="Proteomes" id="UP000663671">
    <property type="component" value="Chromosome 3"/>
</dbReference>